<organism evidence="1 2">
    <name type="scientific">Actinoplanes missouriensis (strain ATCC 14538 / DSM 43046 / CBS 188.64 / JCM 3121 / NBRC 102363 / NCIMB 12654 / NRRL B-3342 / UNCC 431)</name>
    <dbReference type="NCBI Taxonomy" id="512565"/>
    <lineage>
        <taxon>Bacteria</taxon>
        <taxon>Bacillati</taxon>
        <taxon>Actinomycetota</taxon>
        <taxon>Actinomycetes</taxon>
        <taxon>Micromonosporales</taxon>
        <taxon>Micromonosporaceae</taxon>
        <taxon>Actinoplanes</taxon>
    </lineage>
</organism>
<keyword evidence="2" id="KW-1185">Reference proteome</keyword>
<protein>
    <submittedName>
        <fullName evidence="1">Uncharacterized protein</fullName>
    </submittedName>
</protein>
<gene>
    <name evidence="1" type="ordered locus">AMIS_20780</name>
</gene>
<accession>I0H2R1</accession>
<evidence type="ECO:0000313" key="1">
    <source>
        <dbReference type="EMBL" id="BAL87298.1"/>
    </source>
</evidence>
<dbReference type="PATRIC" id="fig|512565.3.peg.2079"/>
<dbReference type="eggNOG" id="ENOG5031XAS">
    <property type="taxonomic scope" value="Bacteria"/>
</dbReference>
<dbReference type="EMBL" id="AP012319">
    <property type="protein sequence ID" value="BAL87298.1"/>
    <property type="molecule type" value="Genomic_DNA"/>
</dbReference>
<proteinExistence type="predicted"/>
<dbReference type="Proteomes" id="UP000007882">
    <property type="component" value="Chromosome"/>
</dbReference>
<dbReference type="RefSeq" id="WP_014442193.1">
    <property type="nucleotide sequence ID" value="NC_017093.1"/>
</dbReference>
<reference evidence="1 2" key="1">
    <citation type="submission" date="2012-02" db="EMBL/GenBank/DDBJ databases">
        <title>Complete genome sequence of Actinoplanes missouriensis 431 (= NBRC 102363).</title>
        <authorList>
            <person name="Ohnishi Y."/>
            <person name="Ishikawa J."/>
            <person name="Sekine M."/>
            <person name="Hosoyama A."/>
            <person name="Harada T."/>
            <person name="Narita H."/>
            <person name="Hata T."/>
            <person name="Konno Y."/>
            <person name="Tutikane K."/>
            <person name="Fujita N."/>
            <person name="Horinouchi S."/>
            <person name="Hayakawa M."/>
        </authorList>
    </citation>
    <scope>NUCLEOTIDE SEQUENCE [LARGE SCALE GENOMIC DNA]</scope>
    <source>
        <strain evidence="2">ATCC 14538 / DSM 43046 / CBS 188.64 / JCM 3121 / NBRC 102363 / NCIMB 12654 / NRRL B-3342 / UNCC 431</strain>
    </source>
</reference>
<sequence length="113" mass="11350">MARTPLTIVESSKAGTALPAGTAADVANGNSVASDGKSVIVIATNANVSTPRNVTITPTATVDGLAAATRTVALPANTAKVLGPYELANYSDTLQISGDNADVKFQVIRVPGI</sequence>
<dbReference type="STRING" id="512565.AMIS_20780"/>
<name>I0H2R1_ACTM4</name>
<dbReference type="HOGENOM" id="CLU_2182414_0_0_11"/>
<evidence type="ECO:0000313" key="2">
    <source>
        <dbReference type="Proteomes" id="UP000007882"/>
    </source>
</evidence>
<dbReference type="AlphaFoldDB" id="I0H2R1"/>
<dbReference type="KEGG" id="ams:AMIS_20780"/>